<keyword evidence="2" id="KW-1185">Reference proteome</keyword>
<protein>
    <submittedName>
        <fullName evidence="1">Uncharacterized protein</fullName>
    </submittedName>
</protein>
<evidence type="ECO:0000313" key="2">
    <source>
        <dbReference type="Proteomes" id="UP000824782"/>
    </source>
</evidence>
<organism evidence="1 2">
    <name type="scientific">Engystomops pustulosus</name>
    <name type="common">Tungara frog</name>
    <name type="synonym">Physalaemus pustulosus</name>
    <dbReference type="NCBI Taxonomy" id="76066"/>
    <lineage>
        <taxon>Eukaryota</taxon>
        <taxon>Metazoa</taxon>
        <taxon>Chordata</taxon>
        <taxon>Craniata</taxon>
        <taxon>Vertebrata</taxon>
        <taxon>Euteleostomi</taxon>
        <taxon>Amphibia</taxon>
        <taxon>Batrachia</taxon>
        <taxon>Anura</taxon>
        <taxon>Neobatrachia</taxon>
        <taxon>Hyloidea</taxon>
        <taxon>Leptodactylidae</taxon>
        <taxon>Leiuperinae</taxon>
        <taxon>Engystomops</taxon>
    </lineage>
</organism>
<gene>
    <name evidence="1" type="ORF">GDO81_023554</name>
</gene>
<evidence type="ECO:0000313" key="1">
    <source>
        <dbReference type="EMBL" id="KAG8543852.1"/>
    </source>
</evidence>
<dbReference type="AlphaFoldDB" id="A0AAV6Z2N9"/>
<sequence>MNTDMLCLLNVHNQVTAIQINPLRKRTFTSPGRRTKKNHWSKYKTPSMKICDATDLGVSLVLCSFLYSRISRRFL</sequence>
<proteinExistence type="predicted"/>
<comment type="caution">
    <text evidence="1">The sequence shown here is derived from an EMBL/GenBank/DDBJ whole genome shotgun (WGS) entry which is preliminary data.</text>
</comment>
<dbReference type="EMBL" id="WNYA01002807">
    <property type="protein sequence ID" value="KAG8543852.1"/>
    <property type="molecule type" value="Genomic_DNA"/>
</dbReference>
<dbReference type="Proteomes" id="UP000824782">
    <property type="component" value="Unassembled WGS sequence"/>
</dbReference>
<reference evidence="1" key="1">
    <citation type="thesis" date="2020" institute="ProQuest LLC" country="789 East Eisenhower Parkway, Ann Arbor, MI, USA">
        <title>Comparative Genomics and Chromosome Evolution.</title>
        <authorList>
            <person name="Mudd A.B."/>
        </authorList>
    </citation>
    <scope>NUCLEOTIDE SEQUENCE</scope>
    <source>
        <strain evidence="1">237g6f4</strain>
        <tissue evidence="1">Blood</tissue>
    </source>
</reference>
<accession>A0AAV6Z2N9</accession>
<name>A0AAV6Z2N9_ENGPU</name>